<comment type="caution">
    <text evidence="1">The sequence shown here is derived from an EMBL/GenBank/DDBJ whole genome shotgun (WGS) entry which is preliminary data.</text>
</comment>
<proteinExistence type="predicted"/>
<sequence>MIFRAAAAMDKPPSYSRVERLVALVIAENPKASKLVDLVVLAEQIDPGMPMAEVRKAWSQFNNHHRKPRIGRMPNRSDS</sequence>
<reference evidence="2" key="1">
    <citation type="submission" date="2017-11" db="EMBL/GenBank/DDBJ databases">
        <authorList>
            <person name="Kuznetsova I."/>
            <person name="Sazanova A."/>
            <person name="Chirak E."/>
            <person name="Safronova V."/>
            <person name="Willems A."/>
        </authorList>
    </citation>
    <scope>NUCLEOTIDE SEQUENCE [LARGE SCALE GENOMIC DNA]</scope>
    <source>
        <strain evidence="2">STM 196</strain>
    </source>
</reference>
<protein>
    <submittedName>
        <fullName evidence="1">Uncharacterized protein</fullName>
    </submittedName>
</protein>
<dbReference type="AlphaFoldDB" id="A0A2P7BNR6"/>
<evidence type="ECO:0000313" key="1">
    <source>
        <dbReference type="EMBL" id="PSH68111.1"/>
    </source>
</evidence>
<accession>A0A2P7BNR6</accession>
<dbReference type="EMBL" id="PGGO01000010">
    <property type="protein sequence ID" value="PSH68111.1"/>
    <property type="molecule type" value="Genomic_DNA"/>
</dbReference>
<gene>
    <name evidence="1" type="ORF">CU102_14345</name>
</gene>
<name>A0A2P7BNR6_9HYPH</name>
<evidence type="ECO:0000313" key="2">
    <source>
        <dbReference type="Proteomes" id="UP000241444"/>
    </source>
</evidence>
<keyword evidence="2" id="KW-1185">Reference proteome</keyword>
<dbReference type="Proteomes" id="UP000241444">
    <property type="component" value="Unassembled WGS sequence"/>
</dbReference>
<organism evidence="1 2">
    <name type="scientific">Phyllobacterium brassicacearum</name>
    <dbReference type="NCBI Taxonomy" id="314235"/>
    <lineage>
        <taxon>Bacteria</taxon>
        <taxon>Pseudomonadati</taxon>
        <taxon>Pseudomonadota</taxon>
        <taxon>Alphaproteobacteria</taxon>
        <taxon>Hyphomicrobiales</taxon>
        <taxon>Phyllobacteriaceae</taxon>
        <taxon>Phyllobacterium</taxon>
    </lineage>
</organism>